<accession>A0A9P4XZ41</accession>
<keyword evidence="7" id="KW-0732">Signal</keyword>
<reference evidence="8" key="1">
    <citation type="journal article" date="2020" name="Phytopathology">
        <title>Genome sequence of the chestnut blight fungus Cryphonectria parasitica EP155: A fundamental resource for an archetypical invasive plant pathogen.</title>
        <authorList>
            <person name="Crouch J.A."/>
            <person name="Dawe A."/>
            <person name="Aerts A."/>
            <person name="Barry K."/>
            <person name="Churchill A.C.L."/>
            <person name="Grimwood J."/>
            <person name="Hillman B."/>
            <person name="Milgroom M.G."/>
            <person name="Pangilinan J."/>
            <person name="Smith M."/>
            <person name="Salamov A."/>
            <person name="Schmutz J."/>
            <person name="Yadav J."/>
            <person name="Grigoriev I.V."/>
            <person name="Nuss D."/>
        </authorList>
    </citation>
    <scope>NUCLEOTIDE SEQUENCE</scope>
    <source>
        <strain evidence="8">EP155</strain>
    </source>
</reference>
<organism evidence="8 9">
    <name type="scientific">Cryphonectria parasitica (strain ATCC 38755 / EP155)</name>
    <dbReference type="NCBI Taxonomy" id="660469"/>
    <lineage>
        <taxon>Eukaryota</taxon>
        <taxon>Fungi</taxon>
        <taxon>Dikarya</taxon>
        <taxon>Ascomycota</taxon>
        <taxon>Pezizomycotina</taxon>
        <taxon>Sordariomycetes</taxon>
        <taxon>Sordariomycetidae</taxon>
        <taxon>Diaporthales</taxon>
        <taxon>Cryphonectriaceae</taxon>
        <taxon>Cryphonectria-Endothia species complex</taxon>
        <taxon>Cryphonectria</taxon>
    </lineage>
</organism>
<feature type="binding site" description="axial binding residue" evidence="5">
    <location>
        <position position="451"/>
    </location>
    <ligand>
        <name>heme</name>
        <dbReference type="ChEBI" id="CHEBI:30413"/>
    </ligand>
    <ligandPart>
        <name>Fe</name>
        <dbReference type="ChEBI" id="CHEBI:18248"/>
    </ligandPart>
</feature>
<dbReference type="PANTHER" id="PTHR24305">
    <property type="entry name" value="CYTOCHROME P450"/>
    <property type="match status" value="1"/>
</dbReference>
<name>A0A9P4XZ41_CRYP1</name>
<dbReference type="GO" id="GO:0004497">
    <property type="term" value="F:monooxygenase activity"/>
    <property type="evidence" value="ECO:0007669"/>
    <property type="project" value="UniProtKB-KW"/>
</dbReference>
<keyword evidence="4 5" id="KW-0408">Iron</keyword>
<evidence type="ECO:0000256" key="7">
    <source>
        <dbReference type="SAM" id="SignalP"/>
    </source>
</evidence>
<evidence type="ECO:0000256" key="2">
    <source>
        <dbReference type="ARBA" id="ARBA00022617"/>
    </source>
</evidence>
<dbReference type="RefSeq" id="XP_040774381.1">
    <property type="nucleotide sequence ID" value="XM_040921614.1"/>
</dbReference>
<dbReference type="GO" id="GO:0005506">
    <property type="term" value="F:iron ion binding"/>
    <property type="evidence" value="ECO:0007669"/>
    <property type="project" value="InterPro"/>
</dbReference>
<dbReference type="PRINTS" id="PR00385">
    <property type="entry name" value="P450"/>
</dbReference>
<dbReference type="InterPro" id="IPR036396">
    <property type="entry name" value="Cyt_P450_sf"/>
</dbReference>
<evidence type="ECO:0000256" key="1">
    <source>
        <dbReference type="ARBA" id="ARBA00001971"/>
    </source>
</evidence>
<dbReference type="SUPFAM" id="SSF48264">
    <property type="entry name" value="Cytochrome P450"/>
    <property type="match status" value="1"/>
</dbReference>
<keyword evidence="3 5" id="KW-0479">Metal-binding</keyword>
<evidence type="ECO:0000256" key="5">
    <source>
        <dbReference type="PIRSR" id="PIRSR602401-1"/>
    </source>
</evidence>
<dbReference type="InterPro" id="IPR002401">
    <property type="entry name" value="Cyt_P450_E_grp-I"/>
</dbReference>
<keyword evidence="2 5" id="KW-0349">Heme</keyword>
<evidence type="ECO:0000256" key="4">
    <source>
        <dbReference type="ARBA" id="ARBA00023004"/>
    </source>
</evidence>
<dbReference type="GeneID" id="63838743"/>
<evidence type="ECO:0000313" key="8">
    <source>
        <dbReference type="EMBL" id="KAF3763420.1"/>
    </source>
</evidence>
<dbReference type="InterPro" id="IPR050121">
    <property type="entry name" value="Cytochrome_P450_monoxygenase"/>
</dbReference>
<protein>
    <submittedName>
        <fullName evidence="8">Cytochrome P450</fullName>
    </submittedName>
</protein>
<dbReference type="EMBL" id="MU032349">
    <property type="protein sequence ID" value="KAF3763420.1"/>
    <property type="molecule type" value="Genomic_DNA"/>
</dbReference>
<feature type="chain" id="PRO_5040225220" evidence="7">
    <location>
        <begin position="19"/>
        <end position="505"/>
    </location>
</feature>
<keyword evidence="6" id="KW-0503">Monooxygenase</keyword>
<dbReference type="PANTHER" id="PTHR24305:SF180">
    <property type="entry name" value="P450, PUTATIVE (EUROFUNG)-RELATED"/>
    <property type="match status" value="1"/>
</dbReference>
<evidence type="ECO:0000313" key="9">
    <source>
        <dbReference type="Proteomes" id="UP000803844"/>
    </source>
</evidence>
<dbReference type="Pfam" id="PF00067">
    <property type="entry name" value="p450"/>
    <property type="match status" value="1"/>
</dbReference>
<comment type="cofactor">
    <cofactor evidence="1 5">
        <name>heme</name>
        <dbReference type="ChEBI" id="CHEBI:30413"/>
    </cofactor>
</comment>
<sequence length="505" mass="57847">MGVASGLFLLVALRIGWELLFSPLRDFPGPFAAKFTDLWRALWSAKGDIDTTHLKWHRKYDATAVRIGPRAISIGNPDLIRTIYTTKDPWVKSNMYRANDALIDGQIISNIFNTDDNVWHDKHMRPIRSLWTMTKVLAQEPAIDETLSKLIQKLETNFVDGENAGKVCMMDVWLGYFAWDVTANISFGRHYGFLDQERDVDSLIRDSTKGLYYFAPISQIPWVDKLLDKNPIMRIGPKPTLTGIFYAYKVVAEYEHELEVKGDRSTSAEHYLDKYTKLSTCQDPKVDNNQIVSWLMLNVLAGGDTTSATMRAVVYYLAKTPHAHDKLTAELDSARLALPAQWSSIKSLPYLDAVMRESLRINPGIAMIFERIVPLGGLTLPDGRFIPAGTKVGVNPAVTNRDRVVFGADADDFNPDRWLRRDDEDEAEFEVRHKRMRDVADHTFGGGSRVCMGRYFAQLELFKLFATLYSVFDIKLQDTSHKWKYHDAWFVYQWDMPMLITRRQK</sequence>
<dbReference type="OrthoDB" id="3934656at2759"/>
<comment type="similarity">
    <text evidence="6">Belongs to the cytochrome P450 family.</text>
</comment>
<dbReference type="Gene3D" id="1.10.630.10">
    <property type="entry name" value="Cytochrome P450"/>
    <property type="match status" value="1"/>
</dbReference>
<proteinExistence type="inferred from homology"/>
<keyword evidence="9" id="KW-1185">Reference proteome</keyword>
<dbReference type="AlphaFoldDB" id="A0A9P4XZ41"/>
<dbReference type="PRINTS" id="PR00463">
    <property type="entry name" value="EP450I"/>
</dbReference>
<dbReference type="PROSITE" id="PS00086">
    <property type="entry name" value="CYTOCHROME_P450"/>
    <property type="match status" value="1"/>
</dbReference>
<dbReference type="CDD" id="cd11060">
    <property type="entry name" value="CYP57A1-like"/>
    <property type="match status" value="1"/>
</dbReference>
<dbReference type="GO" id="GO:0016705">
    <property type="term" value="F:oxidoreductase activity, acting on paired donors, with incorporation or reduction of molecular oxygen"/>
    <property type="evidence" value="ECO:0007669"/>
    <property type="project" value="InterPro"/>
</dbReference>
<feature type="signal peptide" evidence="7">
    <location>
        <begin position="1"/>
        <end position="18"/>
    </location>
</feature>
<evidence type="ECO:0000256" key="3">
    <source>
        <dbReference type="ARBA" id="ARBA00022723"/>
    </source>
</evidence>
<dbReference type="Proteomes" id="UP000803844">
    <property type="component" value="Unassembled WGS sequence"/>
</dbReference>
<dbReference type="InterPro" id="IPR001128">
    <property type="entry name" value="Cyt_P450"/>
</dbReference>
<dbReference type="InterPro" id="IPR017972">
    <property type="entry name" value="Cyt_P450_CS"/>
</dbReference>
<keyword evidence="6" id="KW-0560">Oxidoreductase</keyword>
<comment type="caution">
    <text evidence="8">The sequence shown here is derived from an EMBL/GenBank/DDBJ whole genome shotgun (WGS) entry which is preliminary data.</text>
</comment>
<dbReference type="GO" id="GO:0020037">
    <property type="term" value="F:heme binding"/>
    <property type="evidence" value="ECO:0007669"/>
    <property type="project" value="InterPro"/>
</dbReference>
<evidence type="ECO:0000256" key="6">
    <source>
        <dbReference type="RuleBase" id="RU000461"/>
    </source>
</evidence>
<gene>
    <name evidence="8" type="ORF">M406DRAFT_340994</name>
</gene>